<reference evidence="1 2" key="1">
    <citation type="submission" date="2024-01" db="EMBL/GenBank/DDBJ databases">
        <title>The genomes of 5 underutilized Papilionoideae crops provide insights into root nodulation and disease resistanc.</title>
        <authorList>
            <person name="Jiang F."/>
        </authorList>
    </citation>
    <scope>NUCLEOTIDE SEQUENCE [LARGE SCALE GENOMIC DNA]</scope>
    <source>
        <strain evidence="1">JINMINGXINNONG_FW02</strain>
        <tissue evidence="1">Leaves</tissue>
    </source>
</reference>
<name>A0AAN9LVS4_PHACN</name>
<protein>
    <submittedName>
        <fullName evidence="1">Uncharacterized protein</fullName>
    </submittedName>
</protein>
<organism evidence="1 2">
    <name type="scientific">Phaseolus coccineus</name>
    <name type="common">Scarlet runner bean</name>
    <name type="synonym">Phaseolus multiflorus</name>
    <dbReference type="NCBI Taxonomy" id="3886"/>
    <lineage>
        <taxon>Eukaryota</taxon>
        <taxon>Viridiplantae</taxon>
        <taxon>Streptophyta</taxon>
        <taxon>Embryophyta</taxon>
        <taxon>Tracheophyta</taxon>
        <taxon>Spermatophyta</taxon>
        <taxon>Magnoliopsida</taxon>
        <taxon>eudicotyledons</taxon>
        <taxon>Gunneridae</taxon>
        <taxon>Pentapetalae</taxon>
        <taxon>rosids</taxon>
        <taxon>fabids</taxon>
        <taxon>Fabales</taxon>
        <taxon>Fabaceae</taxon>
        <taxon>Papilionoideae</taxon>
        <taxon>50 kb inversion clade</taxon>
        <taxon>NPAAA clade</taxon>
        <taxon>indigoferoid/millettioid clade</taxon>
        <taxon>Phaseoleae</taxon>
        <taxon>Phaseolus</taxon>
    </lineage>
</organism>
<evidence type="ECO:0000313" key="1">
    <source>
        <dbReference type="EMBL" id="KAK7343019.1"/>
    </source>
</evidence>
<comment type="caution">
    <text evidence="1">The sequence shown here is derived from an EMBL/GenBank/DDBJ whole genome shotgun (WGS) entry which is preliminary data.</text>
</comment>
<proteinExistence type="predicted"/>
<sequence length="83" mass="9139">MDHIHLLGQGKSLGRPNSAEDGLRFWVVSRFWLRSFSEGAAVGKHVGRSGGMELKKHSILLQELYGLGARRNGVNDVPALENN</sequence>
<dbReference type="AlphaFoldDB" id="A0AAN9LVS4"/>
<dbReference type="Proteomes" id="UP001374584">
    <property type="component" value="Unassembled WGS sequence"/>
</dbReference>
<evidence type="ECO:0000313" key="2">
    <source>
        <dbReference type="Proteomes" id="UP001374584"/>
    </source>
</evidence>
<accession>A0AAN9LVS4</accession>
<dbReference type="EMBL" id="JAYMYR010000009">
    <property type="protein sequence ID" value="KAK7343019.1"/>
    <property type="molecule type" value="Genomic_DNA"/>
</dbReference>
<gene>
    <name evidence="1" type="ORF">VNO80_25980</name>
</gene>
<keyword evidence="2" id="KW-1185">Reference proteome</keyword>